<sequence>MEGHVDGGTIVVNPVGMARFPDPLLGWLTATVVAHRYKPDNGPVVRAVKYRIIVETDDGYWFMLTNLPYGYYLNYRQAVRDVMLLRKECNQPPLDYGNEEDGVRSGPENRPSPFSRD</sequence>
<comment type="caution">
    <text evidence="2">The sequence shown here is derived from an EMBL/GenBank/DDBJ whole genome shotgun (WGS) entry which is preliminary data.</text>
</comment>
<dbReference type="EMBL" id="QFFM01000003">
    <property type="protein sequence ID" value="PWG66756.1"/>
    <property type="molecule type" value="Genomic_DNA"/>
</dbReference>
<feature type="region of interest" description="Disordered" evidence="1">
    <location>
        <begin position="93"/>
        <end position="117"/>
    </location>
</feature>
<proteinExistence type="predicted"/>
<gene>
    <name evidence="2" type="ORF">DF196_02305</name>
</gene>
<evidence type="ECO:0000313" key="2">
    <source>
        <dbReference type="EMBL" id="PWG66756.1"/>
    </source>
</evidence>
<organism evidence="2 3">
    <name type="scientific">Bifidobacterium callitrichidarum</name>
    <dbReference type="NCBI Taxonomy" id="2052941"/>
    <lineage>
        <taxon>Bacteria</taxon>
        <taxon>Bacillati</taxon>
        <taxon>Actinomycetota</taxon>
        <taxon>Actinomycetes</taxon>
        <taxon>Bifidobacteriales</taxon>
        <taxon>Bifidobacteriaceae</taxon>
        <taxon>Bifidobacterium</taxon>
    </lineage>
</organism>
<accession>A0A2U2NC76</accession>
<dbReference type="Proteomes" id="UP000245876">
    <property type="component" value="Unassembled WGS sequence"/>
</dbReference>
<protein>
    <submittedName>
        <fullName evidence="2">Uncharacterized protein</fullName>
    </submittedName>
</protein>
<reference evidence="2 3" key="1">
    <citation type="journal article" date="2018" name="Int. J. Syst. Evol. Microbiol.">
        <title>Bifidobacterium callitrichidarum sp. nov. from the faeces of the emperor tamarin (Saguinus imperator).</title>
        <authorList>
            <person name="Modesto M."/>
            <person name="Michelini S."/>
            <person name="Sansosti M.C."/>
            <person name="De Filippo C."/>
            <person name="Cavalieri D."/>
            <person name="Qvirist L."/>
            <person name="Andlid T."/>
            <person name="Spiezio C."/>
            <person name="Sandri C."/>
            <person name="Pascarelli S."/>
            <person name="Sgorbati B."/>
            <person name="Mattarelli P."/>
        </authorList>
    </citation>
    <scope>NUCLEOTIDE SEQUENCE [LARGE SCALE GENOMIC DNA]</scope>
    <source>
        <strain evidence="2 3">TRI 5</strain>
    </source>
</reference>
<evidence type="ECO:0000256" key="1">
    <source>
        <dbReference type="SAM" id="MobiDB-lite"/>
    </source>
</evidence>
<keyword evidence="3" id="KW-1185">Reference proteome</keyword>
<dbReference type="RefSeq" id="WP_109056325.1">
    <property type="nucleotide sequence ID" value="NZ_QFFM01000003.1"/>
</dbReference>
<dbReference type="AlphaFoldDB" id="A0A2U2NC76"/>
<evidence type="ECO:0000313" key="3">
    <source>
        <dbReference type="Proteomes" id="UP000245876"/>
    </source>
</evidence>
<name>A0A2U2NC76_9BIFI</name>